<evidence type="ECO:0000256" key="3">
    <source>
        <dbReference type="ARBA" id="ARBA00022801"/>
    </source>
</evidence>
<dbReference type="Pfam" id="PF05903">
    <property type="entry name" value="Peptidase_C97"/>
    <property type="match status" value="1"/>
</dbReference>
<reference evidence="6" key="2">
    <citation type="submission" date="2021-01" db="UniProtKB">
        <authorList>
            <consortium name="EnsemblMetazoa"/>
        </authorList>
    </citation>
    <scope>IDENTIFICATION</scope>
</reference>
<dbReference type="KEGG" id="spu:115929773"/>
<dbReference type="Gene3D" id="3.90.1720.30">
    <property type="entry name" value="PPPDE domains"/>
    <property type="match status" value="1"/>
</dbReference>
<keyword evidence="3" id="KW-0378">Hydrolase</keyword>
<dbReference type="PANTHER" id="PTHR12378">
    <property type="entry name" value="DESUMOYLATING ISOPEPTIDASE"/>
    <property type="match status" value="1"/>
</dbReference>
<evidence type="ECO:0000259" key="5">
    <source>
        <dbReference type="PROSITE" id="PS51858"/>
    </source>
</evidence>
<dbReference type="InterPro" id="IPR042266">
    <property type="entry name" value="PPPDE_sf"/>
</dbReference>
<proteinExistence type="inferred from homology"/>
<dbReference type="EnsemblMetazoa" id="XM_030999765">
    <property type="protein sequence ID" value="XP_030855625"/>
    <property type="gene ID" value="LOC115929773"/>
</dbReference>
<evidence type="ECO:0000256" key="1">
    <source>
        <dbReference type="ARBA" id="ARBA00008140"/>
    </source>
</evidence>
<comment type="similarity">
    <text evidence="1">Belongs to the DeSI family.</text>
</comment>
<reference evidence="7" key="1">
    <citation type="submission" date="2015-02" db="EMBL/GenBank/DDBJ databases">
        <title>Genome sequencing for Strongylocentrotus purpuratus.</title>
        <authorList>
            <person name="Murali S."/>
            <person name="Liu Y."/>
            <person name="Vee V."/>
            <person name="English A."/>
            <person name="Wang M."/>
            <person name="Skinner E."/>
            <person name="Han Y."/>
            <person name="Muzny D.M."/>
            <person name="Worley K.C."/>
            <person name="Gibbs R.A."/>
        </authorList>
    </citation>
    <scope>NUCLEOTIDE SEQUENCE</scope>
</reference>
<keyword evidence="2" id="KW-0645">Protease</keyword>
<dbReference type="Proteomes" id="UP000007110">
    <property type="component" value="Unassembled WGS sequence"/>
</dbReference>
<sequence>MTAVEFCGLYRMSSCDSDSEDRREKGSGEEVRLNVYDMYWTNEYTTTLGLGVYHTGIQVYGKEYAYGGHPFPFTGIFEIEPRDVTDLGEQFSFKETIVLGQTDLTEEDVVKVVDCLGKKYPGEAYHLIHKNCNHFTQELVQILCAKEIPSWINRLAAVGARLPFMERMLPKEWLTPLALVENNSVKEPEPSRTPSDSETGSKSSLL</sequence>
<dbReference type="EnsemblMetazoa" id="XM_788947">
    <property type="protein sequence ID" value="XP_794040"/>
    <property type="gene ID" value="LOC589303"/>
</dbReference>
<feature type="region of interest" description="Disordered" evidence="4">
    <location>
        <begin position="184"/>
        <end position="206"/>
    </location>
</feature>
<dbReference type="OrthoDB" id="412286at2759"/>
<keyword evidence="7" id="KW-1185">Reference proteome</keyword>
<dbReference type="KEGG" id="spu:589303"/>
<evidence type="ECO:0000313" key="7">
    <source>
        <dbReference type="Proteomes" id="UP000007110"/>
    </source>
</evidence>
<organism evidence="6 7">
    <name type="scientific">Strongylocentrotus purpuratus</name>
    <name type="common">Purple sea urchin</name>
    <dbReference type="NCBI Taxonomy" id="7668"/>
    <lineage>
        <taxon>Eukaryota</taxon>
        <taxon>Metazoa</taxon>
        <taxon>Echinodermata</taxon>
        <taxon>Eleutherozoa</taxon>
        <taxon>Echinozoa</taxon>
        <taxon>Echinoidea</taxon>
        <taxon>Euechinoidea</taxon>
        <taxon>Echinacea</taxon>
        <taxon>Camarodonta</taxon>
        <taxon>Echinidea</taxon>
        <taxon>Strongylocentrotidae</taxon>
        <taxon>Strongylocentrotus</taxon>
    </lineage>
</organism>
<dbReference type="InParanoid" id="A0A7M7RH53"/>
<dbReference type="OMA" id="QRIWAQI"/>
<accession>A0A7M7RH53</accession>
<dbReference type="GeneID" id="589303"/>
<dbReference type="AlphaFoldDB" id="A0A7M7RH53"/>
<dbReference type="RefSeq" id="XP_030855625.1">
    <property type="nucleotide sequence ID" value="XM_030999765.1"/>
</dbReference>
<dbReference type="RefSeq" id="XP_794040.3">
    <property type="nucleotide sequence ID" value="XM_788947.5"/>
</dbReference>
<dbReference type="InterPro" id="IPR008580">
    <property type="entry name" value="PPPDE_dom"/>
</dbReference>
<evidence type="ECO:0000256" key="4">
    <source>
        <dbReference type="SAM" id="MobiDB-lite"/>
    </source>
</evidence>
<dbReference type="FunCoup" id="A0A7M7RH53">
    <property type="interactions" value="1153"/>
</dbReference>
<dbReference type="SMART" id="SM01179">
    <property type="entry name" value="DUF862"/>
    <property type="match status" value="1"/>
</dbReference>
<dbReference type="GeneID" id="115929773"/>
<evidence type="ECO:0000256" key="2">
    <source>
        <dbReference type="ARBA" id="ARBA00022670"/>
    </source>
</evidence>
<protein>
    <recommendedName>
        <fullName evidence="5">PPPDE domain-containing protein</fullName>
    </recommendedName>
</protein>
<dbReference type="GO" id="GO:0006508">
    <property type="term" value="P:proteolysis"/>
    <property type="evidence" value="ECO:0007669"/>
    <property type="project" value="UniProtKB-KW"/>
</dbReference>
<name>A0A7M7RH53_STRPU</name>
<evidence type="ECO:0000313" key="6">
    <source>
        <dbReference type="EnsemblMetazoa" id="XP_794040"/>
    </source>
</evidence>
<feature type="domain" description="PPPDE" evidence="5">
    <location>
        <begin position="29"/>
        <end position="173"/>
    </location>
</feature>
<dbReference type="PROSITE" id="PS51858">
    <property type="entry name" value="PPPDE"/>
    <property type="match status" value="1"/>
</dbReference>
<dbReference type="PANTHER" id="PTHR12378:SF80">
    <property type="entry name" value="IP06716P-RELATED"/>
    <property type="match status" value="1"/>
</dbReference>
<dbReference type="GO" id="GO:0101005">
    <property type="term" value="F:deubiquitinase activity"/>
    <property type="evidence" value="ECO:0000318"/>
    <property type="project" value="GO_Central"/>
</dbReference>
<feature type="compositionally biased region" description="Polar residues" evidence="4">
    <location>
        <begin position="192"/>
        <end position="206"/>
    </location>
</feature>